<comment type="similarity">
    <text evidence="19">Belongs to the protein kinase superfamily. Tyr protein kinase family. Insulin receptor subfamily.</text>
</comment>
<dbReference type="CTD" id="32039"/>
<proteinExistence type="inferred from homology"/>
<dbReference type="InterPro" id="IPR002011">
    <property type="entry name" value="Tyr_kinase_rcpt_2_CS"/>
</dbReference>
<dbReference type="GO" id="GO:0005886">
    <property type="term" value="C:plasma membrane"/>
    <property type="evidence" value="ECO:0007669"/>
    <property type="project" value="UniProtKB-SubCell"/>
</dbReference>
<evidence type="ECO:0000256" key="13">
    <source>
        <dbReference type="ARBA" id="ARBA00023137"/>
    </source>
</evidence>
<dbReference type="EC" id="2.7.10.1" evidence="19"/>
<dbReference type="InterPro" id="IPR000719">
    <property type="entry name" value="Prot_kinase_dom"/>
</dbReference>
<dbReference type="FunFam" id="2.60.40.10:FF:002939">
    <property type="entry name" value="Protein sevenless"/>
    <property type="match status" value="1"/>
</dbReference>
<feature type="domain" description="Fibronectin type-III" evidence="23">
    <location>
        <begin position="1318"/>
        <end position="1433"/>
    </location>
</feature>
<dbReference type="GeneID" id="115626704"/>
<keyword evidence="10 18" id="KW-0067">ATP-binding</keyword>
<dbReference type="PROSITE" id="PS50853">
    <property type="entry name" value="FN3"/>
    <property type="match status" value="5"/>
</dbReference>
<dbReference type="InterPro" id="IPR003961">
    <property type="entry name" value="FN3_dom"/>
</dbReference>
<sequence>MIWRQNGAEQRDEQQQQKLKPQQQQLQQQEHPKRMNFSFNVKIAVNVHTKMSTTHINSNQQQQQQQQQRSKSTVKRHTIDVGASVLAAIRKHFTELGRQLRSFNIVNGNGGISTIVIVNLLMLLLLSLCCDVCRSHDGQAQLQPQLQPQAQHQHQHQPLNYSIQPRVAMLPKLDSDVVEKVAVWHKHAAAAPPSVAEGIAISSGVTYEKPADSFETTQTTDPHPGQPTTGLDERIALESVTRDCVQRCIVEEDLFLDEFGIKCEKADSSEKCYKTRCTKGCAQWYRALKEFEPCQEACSSAQFFGYDMPCIGACEMAQRNYWHLQRLAMGELVQSTQPQLLELPDDQKTGQATPLTIQWGIQFPENYFASRPFNIQYQYVKQEKHDGQDHHNTSRPDAWFNLADYDCDEYFACQILEALMPYTQYRFRFEIPFGESSDEVLYSPATSNYQTPAEGAPISAPIIKDFIALDDSHVVVHWQAGRFSCGPIVSYRVKLEPVQQPQRENSSREQVLPANRQSFIFTGLQQLTNYSVQVIMVNEQGEGPPTTATTVTLARQASKAKEQINSVLLRGEYSIVWKSLEPSGETRIIYHSEQLLSDFALEQTEQRLWVLDVQGQLKSFLLDHAASLKSFQLARNGSQLRATKITLDWLHRRFYMAVEHNPQSYSLLSCDLYGNNIEDFNQLQRLPVEQLELDPLNGWLFWSDVENLWRLDLATKKIRALSQSFYPARFAYNPQHWLLYLFDRGVGQMEELSYDGEHRALTNLLPVALATGDWQSFSHDVASSTLLLANGSQLVRHNYRTNVTDAWPMRDLEWVSALLPIGRSRQPSALRPGQPQMLRALLGAQTAQISWQVPALSPYQSAASGARNWSYELEVLDVASQSVYDIRNIRTQHYGVEKLQADNRYQLRVRAISAAGVAGEWTVPYDTRTWPLGEHRLRWATAAGALYETDELGAHKKTLTTLQLGPEPGVLTTINGSEAYYVNATGALHCINLLHVELNCSADVGDVVQPVGSVAYDWRGGRLYWSDLARDCVVRMDPVNGERELLPIFGARQLALDSAQGHIYYTTVGRLARRTLNGQLARDELEYYHVNGLAGRIAAFTLDLVQRHIYWLVDVRQPTGQAVRLYRAPLAVGAQQALLLHSTLANVDAYPHTLQHVRPLEALLWLAADGTNAWLARTATPEQAMKIVPTAVPTPFTAVQLWDEFPPPTPDPSVVPQAVAPESVRIDDGYWDDFHVRWQPVRTAENHSMHYKVLLEHTGIGGGSGRLQTFELSTPFVRITDMQQAQLSLRIAITPHTAWRAGPTTQVTLATPAAAPTQPKRLRVFVERRAAPLQAANISALIRWDMPEHAHALADGGAVTSHQLAYRVYCWRGEELHAELLHNQSTTEHPLELRVDDLQPDETYTFQVQAFIASTGASTGAATATHAVHIAPEVQSVPRVLYATAEYIGELDLDTRTRKRLVHTASVVEHLALVQGEQRLLWVNENVELMTHVPGTAPAKLARMRAEVLALTVDWVSRIVYWAELNADEPQSAVIYRLELCQFEGRILHGERLWHTPRGRLLRDLIALPHAQALLWLEYDLGARNATLVGRNLSDGGALNFRVQTPLWRMFEGNLEAEAETLNLVDHAGRLCAYDVARQLCTALRAHFNVLSDDIAEVARDAGYLYALRNNSVRAYSRRKQQLEYLVDVAEVRLLRAYNYQAYPPRRCLLLPSVPALEPLLPTAPMFSCEEMQCTVNLPTLHAADDCYLPVPGLRYALNLTEMEDREEDQLQQLVDPAAAGTSLNMTGLQPYTTYELQLRVSCYYQQRLGLMPIHLPSLELQTAPATPSAPRNFSVRVLSPSSIEVSWLPPLRVLSERVWYTLHWQQEQLSSGAELRLEEPPNHKHILTGLQPDSGYDLWLHVHATPTKFNQSVTISVRTYSEVPPLQVLETAAYNLTLSWAGTPDNLSALALECVAPMTQPPEQFSLDVASNYTHILLQSLQPKTRYECQLALSYANTPNASMYRGERLVCDTLGDSPSAPGRPQIEHIAGEIFKVSWTAARDNGAAIVSYNLEALQARRARRRRRREAHMAMLPWAEEPTAIEDQWLDFCNTTELSCIVRELHSRRLLLFRVRARNEPYGWGPYSEDSERVAEPLVSPEKRGSLVLAIIAPAAIVSSCVLALVLVRKVQKRRVRAKKLLEKGRPSIWSNMSTLQTQQQFLEARNRAFSMTSHSTLYTGGPLSDADIALLPQISWNQLTLLRFLGSGAFGEVYEGQLQYEDEPEPQRVAIKSLRKGANEFAELLQEAQLMSNFKHENIVRLIGVCFDSESISLIMEHMEAGDLLSYLRAARPNSEQSQPTLQLGELLAMCIDVATGCSYLEDMHFVHRDLACRNCLVSSADARRRVVKIGDFGLARDIYKSDYYRKEGEGLLPVRWMSPESLVDGVFTTQSDVWAFGVLCWEILTLGQQPYAARNNFEVLAHVKDGGRLQQPEQCPDKLYALLLKCWQTEPEERPSFRRCVNTLHTIATDLRRTQMPGCSGGADGVTISDATPSIRTELKVRFDEAKDEQQQQLPLHNVQAPPPDDEPDFKLYANEGISRL</sequence>
<evidence type="ECO:0000256" key="4">
    <source>
        <dbReference type="ARBA" id="ARBA00022606"/>
    </source>
</evidence>
<dbReference type="SMART" id="SM00135">
    <property type="entry name" value="LY"/>
    <property type="match status" value="3"/>
</dbReference>
<dbReference type="GO" id="GO:0030154">
    <property type="term" value="P:cell differentiation"/>
    <property type="evidence" value="ECO:0007669"/>
    <property type="project" value="UniProtKB-ARBA"/>
</dbReference>
<dbReference type="InterPro" id="IPR013783">
    <property type="entry name" value="Ig-like_fold"/>
</dbReference>
<dbReference type="PANTHER" id="PTHR24416:SF527">
    <property type="entry name" value="PROTO-ONCOGENE TYROSINE-PROTEIN KINASE ROS"/>
    <property type="match status" value="1"/>
</dbReference>
<evidence type="ECO:0000256" key="7">
    <source>
        <dbReference type="ARBA" id="ARBA00022737"/>
    </source>
</evidence>
<dbReference type="InterPro" id="IPR008266">
    <property type="entry name" value="Tyr_kinase_AS"/>
</dbReference>
<evidence type="ECO:0000256" key="15">
    <source>
        <dbReference type="ARBA" id="ARBA00023180"/>
    </source>
</evidence>
<dbReference type="OrthoDB" id="65481at2759"/>
<dbReference type="Gene3D" id="2.120.10.30">
    <property type="entry name" value="TolB, C-terminal domain"/>
    <property type="match status" value="2"/>
</dbReference>
<accession>A0A6J2TSU9</accession>
<dbReference type="Pfam" id="PF00041">
    <property type="entry name" value="fn3"/>
    <property type="match status" value="2"/>
</dbReference>
<evidence type="ECO:0000256" key="2">
    <source>
        <dbReference type="ARBA" id="ARBA00022475"/>
    </source>
</evidence>
<feature type="domain" description="Fibronectin type-III" evidence="23">
    <location>
        <begin position="2021"/>
        <end position="2137"/>
    </location>
</feature>
<dbReference type="CDD" id="cd00063">
    <property type="entry name" value="FN3"/>
    <property type="match status" value="5"/>
</dbReference>
<dbReference type="InterPro" id="IPR050122">
    <property type="entry name" value="RTK"/>
</dbReference>
<keyword evidence="14 19" id="KW-0675">Receptor</keyword>
<dbReference type="Gene3D" id="2.60.40.10">
    <property type="entry name" value="Immunoglobulins"/>
    <property type="match status" value="5"/>
</dbReference>
<evidence type="ECO:0000259" key="23">
    <source>
        <dbReference type="PROSITE" id="PS50853"/>
    </source>
</evidence>
<keyword evidence="9" id="KW-0418">Kinase</keyword>
<organism evidence="24 25">
    <name type="scientific">Drosophila lebanonensis</name>
    <name type="common">Fruit fly</name>
    <name type="synonym">Scaptodrosophila lebanonensis</name>
    <dbReference type="NCBI Taxonomy" id="7225"/>
    <lineage>
        <taxon>Eukaryota</taxon>
        <taxon>Metazoa</taxon>
        <taxon>Ecdysozoa</taxon>
        <taxon>Arthropoda</taxon>
        <taxon>Hexapoda</taxon>
        <taxon>Insecta</taxon>
        <taxon>Pterygota</taxon>
        <taxon>Neoptera</taxon>
        <taxon>Endopterygota</taxon>
        <taxon>Diptera</taxon>
        <taxon>Brachycera</taxon>
        <taxon>Muscomorpha</taxon>
        <taxon>Ephydroidea</taxon>
        <taxon>Drosophilidae</taxon>
        <taxon>Scaptodrosophila</taxon>
    </lineage>
</organism>
<keyword evidence="7" id="KW-0677">Repeat</keyword>
<evidence type="ECO:0000256" key="12">
    <source>
        <dbReference type="ARBA" id="ARBA00023136"/>
    </source>
</evidence>
<evidence type="ECO:0000256" key="5">
    <source>
        <dbReference type="ARBA" id="ARBA00022679"/>
    </source>
</evidence>
<dbReference type="Pfam" id="PF07714">
    <property type="entry name" value="PK_Tyr_Ser-Thr"/>
    <property type="match status" value="1"/>
</dbReference>
<evidence type="ECO:0000256" key="10">
    <source>
        <dbReference type="ARBA" id="ARBA00022840"/>
    </source>
</evidence>
<evidence type="ECO:0000256" key="19">
    <source>
        <dbReference type="RuleBase" id="RU000312"/>
    </source>
</evidence>
<evidence type="ECO:0000256" key="20">
    <source>
        <dbReference type="SAM" id="MobiDB-lite"/>
    </source>
</evidence>
<evidence type="ECO:0000313" key="26">
    <source>
        <dbReference type="RefSeq" id="XP_030377998.1"/>
    </source>
</evidence>
<feature type="binding site" evidence="18">
    <location>
        <position position="2272"/>
    </location>
    <ligand>
        <name>ATP</name>
        <dbReference type="ChEBI" id="CHEBI:30616"/>
    </ligand>
</feature>
<dbReference type="RefSeq" id="XP_030377997.1">
    <property type="nucleotide sequence ID" value="XM_030522137.1"/>
</dbReference>
<evidence type="ECO:0000256" key="17">
    <source>
        <dbReference type="ARBA" id="ARBA00051243"/>
    </source>
</evidence>
<feature type="domain" description="Protein kinase" evidence="22">
    <location>
        <begin position="2239"/>
        <end position="2509"/>
    </location>
</feature>
<keyword evidence="8 18" id="KW-0547">Nucleotide-binding</keyword>
<keyword evidence="5" id="KW-0808">Transferase</keyword>
<dbReference type="GO" id="GO:0007169">
    <property type="term" value="P:cell surface receptor protein tyrosine kinase signaling pathway"/>
    <property type="evidence" value="ECO:0007669"/>
    <property type="project" value="InterPro"/>
</dbReference>
<keyword evidence="3 19" id="KW-0597">Phosphoprotein</keyword>
<dbReference type="SMART" id="SM00060">
    <property type="entry name" value="FN3"/>
    <property type="match status" value="6"/>
</dbReference>
<dbReference type="PROSITE" id="PS00107">
    <property type="entry name" value="PROTEIN_KINASE_ATP"/>
    <property type="match status" value="1"/>
</dbReference>
<dbReference type="PRINTS" id="PR00109">
    <property type="entry name" value="TYRKINASE"/>
</dbReference>
<dbReference type="SUPFAM" id="SSF56112">
    <property type="entry name" value="Protein kinase-like (PK-like)"/>
    <property type="match status" value="1"/>
</dbReference>
<evidence type="ECO:0000256" key="8">
    <source>
        <dbReference type="ARBA" id="ARBA00022741"/>
    </source>
</evidence>
<dbReference type="InterPro" id="IPR020635">
    <property type="entry name" value="Tyr_kinase_cat_dom"/>
</dbReference>
<dbReference type="GO" id="GO:0009653">
    <property type="term" value="P:anatomical structure morphogenesis"/>
    <property type="evidence" value="ECO:0007669"/>
    <property type="project" value="UniProtKB-ARBA"/>
</dbReference>
<evidence type="ECO:0000256" key="14">
    <source>
        <dbReference type="ARBA" id="ARBA00023170"/>
    </source>
</evidence>
<evidence type="ECO:0000313" key="24">
    <source>
        <dbReference type="Proteomes" id="UP000504634"/>
    </source>
</evidence>
<dbReference type="PROSITE" id="PS00109">
    <property type="entry name" value="PROTEIN_KINASE_TYR"/>
    <property type="match status" value="1"/>
</dbReference>
<dbReference type="PROSITE" id="PS50011">
    <property type="entry name" value="PROTEIN_KINASE_DOM"/>
    <property type="match status" value="1"/>
</dbReference>
<reference evidence="25 26" key="1">
    <citation type="submission" date="2025-04" db="UniProtKB">
        <authorList>
            <consortium name="RefSeq"/>
        </authorList>
    </citation>
    <scope>IDENTIFICATION</scope>
    <source>
        <strain evidence="25 26">11010-0011.00</strain>
        <tissue evidence="25 26">Whole body</tissue>
    </source>
</reference>
<evidence type="ECO:0000256" key="1">
    <source>
        <dbReference type="ARBA" id="ARBA00004162"/>
    </source>
</evidence>
<dbReference type="InterPro" id="IPR001245">
    <property type="entry name" value="Ser-Thr/Tyr_kinase_cat_dom"/>
</dbReference>
<dbReference type="InterPro" id="IPR017441">
    <property type="entry name" value="Protein_kinase_ATP_BS"/>
</dbReference>
<dbReference type="SUPFAM" id="SSF49265">
    <property type="entry name" value="Fibronectin type III"/>
    <property type="match status" value="5"/>
</dbReference>
<gene>
    <name evidence="25 26" type="primary">LOC115626704</name>
</gene>
<keyword evidence="15" id="KW-0325">Glycoprotein</keyword>
<dbReference type="GO" id="GO:0004714">
    <property type="term" value="F:transmembrane receptor protein tyrosine kinase activity"/>
    <property type="evidence" value="ECO:0007669"/>
    <property type="project" value="UniProtKB-EC"/>
</dbReference>
<keyword evidence="2" id="KW-1003">Cell membrane</keyword>
<keyword evidence="12 21" id="KW-0472">Membrane</keyword>
<feature type="domain" description="Fibronectin type-III" evidence="23">
    <location>
        <begin position="457"/>
        <end position="557"/>
    </location>
</feature>
<dbReference type="PANTHER" id="PTHR24416">
    <property type="entry name" value="TYROSINE-PROTEIN KINASE RECEPTOR"/>
    <property type="match status" value="1"/>
</dbReference>
<evidence type="ECO:0000256" key="3">
    <source>
        <dbReference type="ARBA" id="ARBA00022553"/>
    </source>
</evidence>
<dbReference type="SMART" id="SM00219">
    <property type="entry name" value="TyrKc"/>
    <property type="match status" value="1"/>
</dbReference>
<feature type="domain" description="Fibronectin type-III" evidence="23">
    <location>
        <begin position="1830"/>
        <end position="1923"/>
    </location>
</feature>
<keyword evidence="11 21" id="KW-1133">Transmembrane helix</keyword>
<keyword evidence="6 19" id="KW-0812">Transmembrane</keyword>
<feature type="region of interest" description="Disordered" evidence="20">
    <location>
        <begin position="1"/>
        <end position="31"/>
    </location>
</feature>
<evidence type="ECO:0000256" key="9">
    <source>
        <dbReference type="ARBA" id="ARBA00022777"/>
    </source>
</evidence>
<dbReference type="InterPro" id="IPR036116">
    <property type="entry name" value="FN3_sf"/>
</dbReference>
<dbReference type="GO" id="GO:0007601">
    <property type="term" value="P:visual perception"/>
    <property type="evidence" value="ECO:0007669"/>
    <property type="project" value="UniProtKB-KW"/>
</dbReference>
<feature type="domain" description="Fibronectin type-III" evidence="23">
    <location>
        <begin position="831"/>
        <end position="932"/>
    </location>
</feature>
<evidence type="ECO:0000256" key="11">
    <source>
        <dbReference type="ARBA" id="ARBA00022989"/>
    </source>
</evidence>
<dbReference type="SUPFAM" id="SSF63829">
    <property type="entry name" value="Calcium-dependent phosphotriesterase"/>
    <property type="match status" value="1"/>
</dbReference>
<dbReference type="GO" id="GO:0043235">
    <property type="term" value="C:receptor complex"/>
    <property type="evidence" value="ECO:0007669"/>
    <property type="project" value="TreeGrafter"/>
</dbReference>
<feature type="transmembrane region" description="Helical" evidence="21">
    <location>
        <begin position="105"/>
        <end position="126"/>
    </location>
</feature>
<keyword evidence="16" id="KW-0844">Vision</keyword>
<evidence type="ECO:0000256" key="21">
    <source>
        <dbReference type="SAM" id="Phobius"/>
    </source>
</evidence>
<dbReference type="InterPro" id="IPR011042">
    <property type="entry name" value="6-blade_b-propeller_TolB-like"/>
</dbReference>
<dbReference type="RefSeq" id="XP_030377998.1">
    <property type="nucleotide sequence ID" value="XM_030522138.1"/>
</dbReference>
<dbReference type="InterPro" id="IPR000033">
    <property type="entry name" value="LDLR_classB_rpt"/>
</dbReference>
<dbReference type="FunFam" id="1.10.510.10:FF:000341">
    <property type="entry name" value="Tyrosine-protein kinase receptor"/>
    <property type="match status" value="1"/>
</dbReference>
<dbReference type="Gene3D" id="1.10.510.10">
    <property type="entry name" value="Transferase(Phosphotransferase) domain 1"/>
    <property type="match status" value="1"/>
</dbReference>
<feature type="region of interest" description="Disordered" evidence="20">
    <location>
        <begin position="2546"/>
        <end position="2571"/>
    </location>
</feature>
<dbReference type="GO" id="GO:0032006">
    <property type="term" value="P:regulation of TOR signaling"/>
    <property type="evidence" value="ECO:0007669"/>
    <property type="project" value="TreeGrafter"/>
</dbReference>
<evidence type="ECO:0000313" key="25">
    <source>
        <dbReference type="RefSeq" id="XP_030377997.1"/>
    </source>
</evidence>
<feature type="transmembrane region" description="Helical" evidence="21">
    <location>
        <begin position="2146"/>
        <end position="2167"/>
    </location>
</feature>
<protein>
    <recommendedName>
        <fullName evidence="19">Tyrosine-protein kinase receptor</fullName>
        <ecNumber evidence="19">2.7.10.1</ecNumber>
    </recommendedName>
</protein>
<evidence type="ECO:0000259" key="22">
    <source>
        <dbReference type="PROSITE" id="PS50011"/>
    </source>
</evidence>
<feature type="compositionally biased region" description="Low complexity" evidence="20">
    <location>
        <begin position="16"/>
        <end position="29"/>
    </location>
</feature>
<keyword evidence="24" id="KW-1185">Reference proteome</keyword>
<evidence type="ECO:0000256" key="16">
    <source>
        <dbReference type="ARBA" id="ARBA00023305"/>
    </source>
</evidence>
<name>A0A6J2TSU9_DROLE</name>
<dbReference type="Proteomes" id="UP000504634">
    <property type="component" value="Unplaced"/>
</dbReference>
<dbReference type="InterPro" id="IPR011009">
    <property type="entry name" value="Kinase-like_dom_sf"/>
</dbReference>
<feature type="region of interest" description="Disordered" evidence="20">
    <location>
        <begin position="54"/>
        <end position="76"/>
    </location>
</feature>
<dbReference type="PROSITE" id="PS00239">
    <property type="entry name" value="RECEPTOR_TYR_KIN_II"/>
    <property type="match status" value="1"/>
</dbReference>
<keyword evidence="13" id="KW-0829">Tyrosine-protein kinase</keyword>
<dbReference type="GO" id="GO:0005524">
    <property type="term" value="F:ATP binding"/>
    <property type="evidence" value="ECO:0007669"/>
    <property type="project" value="UniProtKB-UniRule"/>
</dbReference>
<keyword evidence="4" id="KW-0716">Sensory transduction</keyword>
<comment type="subcellular location">
    <subcellularLocation>
        <location evidence="1">Cell membrane</location>
        <topology evidence="1">Single-pass membrane protein</topology>
    </subcellularLocation>
</comment>
<dbReference type="Gene3D" id="3.30.200.20">
    <property type="entry name" value="Phosphorylase Kinase, domain 1"/>
    <property type="match status" value="1"/>
</dbReference>
<comment type="catalytic activity">
    <reaction evidence="17 19">
        <text>L-tyrosyl-[protein] + ATP = O-phospho-L-tyrosyl-[protein] + ADP + H(+)</text>
        <dbReference type="Rhea" id="RHEA:10596"/>
        <dbReference type="Rhea" id="RHEA-COMP:10136"/>
        <dbReference type="Rhea" id="RHEA-COMP:20101"/>
        <dbReference type="ChEBI" id="CHEBI:15378"/>
        <dbReference type="ChEBI" id="CHEBI:30616"/>
        <dbReference type="ChEBI" id="CHEBI:46858"/>
        <dbReference type="ChEBI" id="CHEBI:61978"/>
        <dbReference type="ChEBI" id="CHEBI:456216"/>
        <dbReference type="EC" id="2.7.10.1"/>
    </reaction>
</comment>
<evidence type="ECO:0000256" key="6">
    <source>
        <dbReference type="ARBA" id="ARBA00022692"/>
    </source>
</evidence>
<evidence type="ECO:0000256" key="18">
    <source>
        <dbReference type="PROSITE-ProRule" id="PRU10141"/>
    </source>
</evidence>
<dbReference type="GO" id="GO:0007399">
    <property type="term" value="P:nervous system development"/>
    <property type="evidence" value="ECO:0007669"/>
    <property type="project" value="UniProtKB-ARBA"/>
</dbReference>